<evidence type="ECO:0000313" key="4">
    <source>
        <dbReference type="Proteomes" id="UP000324194"/>
    </source>
</evidence>
<dbReference type="Gene3D" id="3.40.50.2000">
    <property type="entry name" value="Glycogen Phosphorylase B"/>
    <property type="match status" value="2"/>
</dbReference>
<gene>
    <name evidence="3" type="ORF">AQUSIP_18150</name>
</gene>
<organism evidence="3 4">
    <name type="scientific">Aquicella siphonis</name>
    <dbReference type="NCBI Taxonomy" id="254247"/>
    <lineage>
        <taxon>Bacteria</taxon>
        <taxon>Pseudomonadati</taxon>
        <taxon>Pseudomonadota</taxon>
        <taxon>Gammaproteobacteria</taxon>
        <taxon>Legionellales</taxon>
        <taxon>Coxiellaceae</taxon>
        <taxon>Aquicella</taxon>
    </lineage>
</organism>
<dbReference type="InterPro" id="IPR001296">
    <property type="entry name" value="Glyco_trans_1"/>
</dbReference>
<protein>
    <submittedName>
        <fullName evidence="3">Glycogen synthase</fullName>
    </submittedName>
</protein>
<dbReference type="SUPFAM" id="SSF53756">
    <property type="entry name" value="UDP-Glycosyltransferase/glycogen phosphorylase"/>
    <property type="match status" value="1"/>
</dbReference>
<dbReference type="Pfam" id="PF00534">
    <property type="entry name" value="Glycos_transf_1"/>
    <property type="match status" value="1"/>
</dbReference>
<name>A0A5E4PJE9_9COXI</name>
<evidence type="ECO:0000259" key="1">
    <source>
        <dbReference type="Pfam" id="PF00534"/>
    </source>
</evidence>
<feature type="domain" description="Glycosyl transferase family 1" evidence="1">
    <location>
        <begin position="206"/>
        <end position="357"/>
    </location>
</feature>
<dbReference type="InterPro" id="IPR028098">
    <property type="entry name" value="Glyco_trans_4-like_N"/>
</dbReference>
<dbReference type="Proteomes" id="UP000324194">
    <property type="component" value="Chromosome 1"/>
</dbReference>
<dbReference type="GO" id="GO:0016757">
    <property type="term" value="F:glycosyltransferase activity"/>
    <property type="evidence" value="ECO:0007669"/>
    <property type="project" value="InterPro"/>
</dbReference>
<accession>A0A5E4PJE9</accession>
<dbReference type="PANTHER" id="PTHR45947">
    <property type="entry name" value="SULFOQUINOVOSYL TRANSFERASE SQD2"/>
    <property type="match status" value="1"/>
</dbReference>
<dbReference type="Pfam" id="PF13439">
    <property type="entry name" value="Glyco_transf_4"/>
    <property type="match status" value="1"/>
</dbReference>
<evidence type="ECO:0000259" key="2">
    <source>
        <dbReference type="Pfam" id="PF13439"/>
    </source>
</evidence>
<dbReference type="PANTHER" id="PTHR45947:SF13">
    <property type="entry name" value="TRANSFERASE"/>
    <property type="match status" value="1"/>
</dbReference>
<sequence length="397" mass="45371">MRILLITDNHSRSGGAEHYFFDLKSRLKNVPGMEVYSLGFGNTPESGKDYRVFKGLKSKLAKLVWQILPHPVMYYRLRKQIESIRPDVIHLHNIKQYTASLLSAVKPYPVVQTVHDYGAVCPTAHNLHKDHQPCPTGLRLACFWEHQVKYNLPAYLALAFAFYKTQHQLRKIVRKFFAPSPQLVEYLHRNRFKHCTYIPPFKKTVPAVSFHKMNPHHFLFAGNLGTHKGIYPMLEEFAIARQKDPALTLTIAGTGPEEKRMRQRSDELGLKQSVFFPGWQLQLEQEYEKCAAVIFPSLWVEAFGLVITEAMSHGRPVIGTNRGSPPWLIDDQKTGIIFDPLKKGDLSDKILALAGRPEQIKTLGMQAHAKLRELIDNEKVLSQIIHLYHQALVPASE</sequence>
<proteinExistence type="predicted"/>
<dbReference type="AlphaFoldDB" id="A0A5E4PJE9"/>
<feature type="domain" description="Glycosyltransferase subfamily 4-like N-terminal" evidence="2">
    <location>
        <begin position="14"/>
        <end position="200"/>
    </location>
</feature>
<dbReference type="KEGG" id="asip:AQUSIP_18150"/>
<dbReference type="EMBL" id="LR699119">
    <property type="protein sequence ID" value="VVC76502.1"/>
    <property type="molecule type" value="Genomic_DNA"/>
</dbReference>
<evidence type="ECO:0000313" key="3">
    <source>
        <dbReference type="EMBL" id="VVC76502.1"/>
    </source>
</evidence>
<reference evidence="3 4" key="1">
    <citation type="submission" date="2019-08" db="EMBL/GenBank/DDBJ databases">
        <authorList>
            <person name="Guy L."/>
        </authorList>
    </citation>
    <scope>NUCLEOTIDE SEQUENCE [LARGE SCALE GENOMIC DNA]</scope>
    <source>
        <strain evidence="3 4">SGT-108</strain>
    </source>
</reference>
<dbReference type="RefSeq" id="WP_148339820.1">
    <property type="nucleotide sequence ID" value="NZ_LR699119.1"/>
</dbReference>
<dbReference type="InterPro" id="IPR050194">
    <property type="entry name" value="Glycosyltransferase_grp1"/>
</dbReference>
<dbReference type="OrthoDB" id="9768937at2"/>
<keyword evidence="4" id="KW-1185">Reference proteome</keyword>
<dbReference type="CDD" id="cd03801">
    <property type="entry name" value="GT4_PimA-like"/>
    <property type="match status" value="1"/>
</dbReference>